<gene>
    <name evidence="3" type="primary">NCS2</name>
    <name evidence="3" type="synonym">CTU2</name>
    <name evidence="4" type="ORF">MIND_00249000</name>
</gene>
<dbReference type="EMBL" id="JACAZF010000002">
    <property type="protein sequence ID" value="KAF7312359.1"/>
    <property type="molecule type" value="Genomic_DNA"/>
</dbReference>
<evidence type="ECO:0000313" key="5">
    <source>
        <dbReference type="Proteomes" id="UP000636479"/>
    </source>
</evidence>
<keyword evidence="2 3" id="KW-0819">tRNA processing</keyword>
<comment type="pathway">
    <text evidence="3">tRNA modification; 5-methoxycarbonylmethyl-2-thiouridine-tRNA biosynthesis.</text>
</comment>
<name>A0A8H6WB85_9AGAR</name>
<sequence length="467" mass="51191">MADCGNPNVEQDALMQRRKKYDRTRQCVKCHDQLGNVVIRHAVYCKGCFFPTVVGKFRRVLEPSISKDKSKKGLKATGNLCLAFSGGLGSSVLLDLIGSNYFAAEGDAGHDWSRGRGGGTEHPRNEPVWEHATVCYVEVCNAIPGARDRTEEIRQIVSRLASYAKFLPLRLEDAFDHAWWERVGRSKPHGQLFVDLGHQDLLLSIRNTSSSPVAALKAYLASLPTQTAVPTAIHNLIRLLLLHTAQLTNSSHLLLGTSLTSLSISLISSIAQGGGFVVREEAQENWQPDSTSSQKVAVSRPLRDVGMKECAIWAWWRGLEVVGKENYLGGKQGIGALTKGFIIGLERDYPSTVSTIARTCAKLAPKEASDGLCTLCERPVQPGVQDWKERISIRQFDEKAAIARSQPGLIQRLCYACHTTLTSPSSRGGVGQSAIDAVQLPVWVESRVLGSDEMKDVVAEFLLDDED</sequence>
<comment type="function">
    <text evidence="3">Plays a central role in 2-thiolation of mcm(5)S(2)U at tRNA wobble positions of tRNA(Lys), tRNA(Glu) and tRNA(Gln). May act by forming a heterodimer with NCS6 that ligates sulfur from thiocarboxylated URM1 onto the uridine of tRNAs at wobble position. Prior mcm(5) tRNA modification by the elongator complex is required for 2-thiolation. May also be involved in protein urmylation.</text>
</comment>
<dbReference type="AlphaFoldDB" id="A0A8H6WB85"/>
<dbReference type="Proteomes" id="UP000636479">
    <property type="component" value="Unassembled WGS sequence"/>
</dbReference>
<dbReference type="GO" id="GO:0002143">
    <property type="term" value="P:tRNA wobble position uridine thiolation"/>
    <property type="evidence" value="ECO:0007669"/>
    <property type="project" value="TreeGrafter"/>
</dbReference>
<dbReference type="PANTHER" id="PTHR20882:SF14">
    <property type="entry name" value="CYTOPLASMIC TRNA 2-THIOLATION PROTEIN 2"/>
    <property type="match status" value="1"/>
</dbReference>
<proteinExistence type="inferred from homology"/>
<comment type="subcellular location">
    <subcellularLocation>
        <location evidence="3">Cytoplasm</location>
    </subcellularLocation>
</comment>
<dbReference type="Pfam" id="PF10288">
    <property type="entry name" value="CTU2"/>
    <property type="match status" value="1"/>
</dbReference>
<dbReference type="GO" id="GO:0005829">
    <property type="term" value="C:cytosol"/>
    <property type="evidence" value="ECO:0007669"/>
    <property type="project" value="TreeGrafter"/>
</dbReference>
<protein>
    <recommendedName>
        <fullName evidence="3">Cytoplasmic tRNA 2-thiolation protein 2</fullName>
    </recommendedName>
</protein>
<dbReference type="Gene3D" id="3.40.50.620">
    <property type="entry name" value="HUPs"/>
    <property type="match status" value="1"/>
</dbReference>
<dbReference type="GO" id="GO:0032447">
    <property type="term" value="P:protein urmylation"/>
    <property type="evidence" value="ECO:0007669"/>
    <property type="project" value="UniProtKB-UniRule"/>
</dbReference>
<evidence type="ECO:0000313" key="4">
    <source>
        <dbReference type="EMBL" id="KAF7312359.1"/>
    </source>
</evidence>
<dbReference type="InterPro" id="IPR019407">
    <property type="entry name" value="CTU2"/>
</dbReference>
<accession>A0A8H6WB85</accession>
<dbReference type="PANTHER" id="PTHR20882">
    <property type="entry name" value="CYTOPLASMIC TRNA 2-THIOLATION PROTEIN 2"/>
    <property type="match status" value="1"/>
</dbReference>
<evidence type="ECO:0000256" key="2">
    <source>
        <dbReference type="ARBA" id="ARBA00022694"/>
    </source>
</evidence>
<dbReference type="GO" id="GO:0016779">
    <property type="term" value="F:nucleotidyltransferase activity"/>
    <property type="evidence" value="ECO:0007669"/>
    <property type="project" value="UniProtKB-UniRule"/>
</dbReference>
<keyword evidence="1 3" id="KW-0963">Cytoplasm</keyword>
<reference evidence="4" key="1">
    <citation type="submission" date="2020-05" db="EMBL/GenBank/DDBJ databases">
        <title>Mycena genomes resolve the evolution of fungal bioluminescence.</title>
        <authorList>
            <person name="Tsai I.J."/>
        </authorList>
    </citation>
    <scope>NUCLEOTIDE SEQUENCE</scope>
    <source>
        <strain evidence="4">171206Taipei</strain>
    </source>
</reference>
<dbReference type="UniPathway" id="UPA00988"/>
<keyword evidence="5" id="KW-1185">Reference proteome</keyword>
<dbReference type="OrthoDB" id="25129at2759"/>
<comment type="caution">
    <text evidence="4">The sequence shown here is derived from an EMBL/GenBank/DDBJ whole genome shotgun (WGS) entry which is preliminary data.</text>
</comment>
<evidence type="ECO:0000256" key="1">
    <source>
        <dbReference type="ARBA" id="ARBA00022490"/>
    </source>
</evidence>
<organism evidence="4 5">
    <name type="scientific">Mycena indigotica</name>
    <dbReference type="NCBI Taxonomy" id="2126181"/>
    <lineage>
        <taxon>Eukaryota</taxon>
        <taxon>Fungi</taxon>
        <taxon>Dikarya</taxon>
        <taxon>Basidiomycota</taxon>
        <taxon>Agaricomycotina</taxon>
        <taxon>Agaricomycetes</taxon>
        <taxon>Agaricomycetidae</taxon>
        <taxon>Agaricales</taxon>
        <taxon>Marasmiineae</taxon>
        <taxon>Mycenaceae</taxon>
        <taxon>Mycena</taxon>
    </lineage>
</organism>
<dbReference type="InterPro" id="IPR014729">
    <property type="entry name" value="Rossmann-like_a/b/a_fold"/>
</dbReference>
<dbReference type="GO" id="GO:0000049">
    <property type="term" value="F:tRNA binding"/>
    <property type="evidence" value="ECO:0007669"/>
    <property type="project" value="InterPro"/>
</dbReference>
<comment type="similarity">
    <text evidence="3">Belongs to the CTU2/NCS2 family.</text>
</comment>
<dbReference type="HAMAP" id="MF_03054">
    <property type="entry name" value="CTU2"/>
    <property type="match status" value="1"/>
</dbReference>
<dbReference type="GO" id="GO:0016783">
    <property type="term" value="F:sulfurtransferase activity"/>
    <property type="evidence" value="ECO:0007669"/>
    <property type="project" value="TreeGrafter"/>
</dbReference>
<evidence type="ECO:0000256" key="3">
    <source>
        <dbReference type="HAMAP-Rule" id="MF_03054"/>
    </source>
</evidence>